<dbReference type="GO" id="GO:0003677">
    <property type="term" value="F:DNA binding"/>
    <property type="evidence" value="ECO:0007669"/>
    <property type="project" value="UniProtKB-KW"/>
</dbReference>
<gene>
    <name evidence="5" type="ORF">SAMN04488035_1987</name>
</gene>
<dbReference type="Gene3D" id="4.10.320.10">
    <property type="entry name" value="E3-binding domain"/>
    <property type="match status" value="1"/>
</dbReference>
<feature type="region of interest" description="Disordered" evidence="2">
    <location>
        <begin position="69"/>
        <end position="108"/>
    </location>
</feature>
<evidence type="ECO:0000256" key="1">
    <source>
        <dbReference type="ARBA" id="ARBA00023125"/>
    </source>
</evidence>
<dbReference type="GO" id="GO:0016746">
    <property type="term" value="F:acyltransferase activity"/>
    <property type="evidence" value="ECO:0007669"/>
    <property type="project" value="InterPro"/>
</dbReference>
<protein>
    <submittedName>
        <fullName evidence="5">Lsr2 protein</fullName>
    </submittedName>
</protein>
<feature type="domain" description="Lsr2 DNA-binding" evidence="4">
    <location>
        <begin position="87"/>
        <end position="121"/>
    </location>
</feature>
<organism evidence="5 6">
    <name type="scientific">Flavimobilis marinus</name>
    <dbReference type="NCBI Taxonomy" id="285351"/>
    <lineage>
        <taxon>Bacteria</taxon>
        <taxon>Bacillati</taxon>
        <taxon>Actinomycetota</taxon>
        <taxon>Actinomycetes</taxon>
        <taxon>Micrococcales</taxon>
        <taxon>Jonesiaceae</taxon>
        <taxon>Flavimobilis</taxon>
    </lineage>
</organism>
<dbReference type="AlphaFoldDB" id="A0A1I2GUS3"/>
<feature type="compositionally biased region" description="Basic and acidic residues" evidence="2">
    <location>
        <begin position="91"/>
        <end position="108"/>
    </location>
</feature>
<name>A0A1I2GUS3_9MICO</name>
<dbReference type="Gene3D" id="3.30.60.230">
    <property type="entry name" value="Lsr2, dimerization domain"/>
    <property type="match status" value="1"/>
</dbReference>
<feature type="compositionally biased region" description="Low complexity" evidence="2">
    <location>
        <begin position="70"/>
        <end position="80"/>
    </location>
</feature>
<evidence type="ECO:0000259" key="4">
    <source>
        <dbReference type="Pfam" id="PF23359"/>
    </source>
</evidence>
<evidence type="ECO:0000256" key="2">
    <source>
        <dbReference type="SAM" id="MobiDB-lite"/>
    </source>
</evidence>
<reference evidence="6" key="1">
    <citation type="submission" date="2016-10" db="EMBL/GenBank/DDBJ databases">
        <authorList>
            <person name="Varghese N."/>
            <person name="Submissions S."/>
        </authorList>
    </citation>
    <scope>NUCLEOTIDE SEQUENCE [LARGE SCALE GENOMIC DNA]</scope>
    <source>
        <strain evidence="6">DSM 19083</strain>
    </source>
</reference>
<dbReference type="InterPro" id="IPR055370">
    <property type="entry name" value="Lsr2_DNA-bd"/>
</dbReference>
<accession>A0A1I2GUS3</accession>
<dbReference type="EMBL" id="FONZ01000003">
    <property type="protein sequence ID" value="SFF20913.1"/>
    <property type="molecule type" value="Genomic_DNA"/>
</dbReference>
<keyword evidence="6" id="KW-1185">Reference proteome</keyword>
<evidence type="ECO:0000313" key="6">
    <source>
        <dbReference type="Proteomes" id="UP000198520"/>
    </source>
</evidence>
<dbReference type="InterPro" id="IPR024412">
    <property type="entry name" value="Lsr2_dim_dom"/>
</dbReference>
<proteinExistence type="predicted"/>
<evidence type="ECO:0000259" key="3">
    <source>
        <dbReference type="Pfam" id="PF11774"/>
    </source>
</evidence>
<dbReference type="Pfam" id="PF23359">
    <property type="entry name" value="Lsr2_DNA-bd"/>
    <property type="match status" value="1"/>
</dbReference>
<keyword evidence="1" id="KW-0238">DNA-binding</keyword>
<dbReference type="Proteomes" id="UP000198520">
    <property type="component" value="Unassembled WGS sequence"/>
</dbReference>
<feature type="domain" description="Lsr2 dimerization" evidence="3">
    <location>
        <begin position="12"/>
        <end position="68"/>
    </location>
</feature>
<dbReference type="Pfam" id="PF11774">
    <property type="entry name" value="Lsr2"/>
    <property type="match status" value="1"/>
</dbReference>
<evidence type="ECO:0000313" key="5">
    <source>
        <dbReference type="EMBL" id="SFF20913.1"/>
    </source>
</evidence>
<dbReference type="InterPro" id="IPR042261">
    <property type="entry name" value="Lsr2-like_dimerization"/>
</dbReference>
<dbReference type="InterPro" id="IPR036625">
    <property type="entry name" value="E3-bd_dom_sf"/>
</dbReference>
<dbReference type="STRING" id="285351.SAMN04488035_1987"/>
<sequence>MSQNISPEGKHMAQKVQVILVDDIDGGAANETVTFGLDGVTYEIDLSTEHAAELREAFASWVGHARKTARGAAPRTAARSGRTRRSTSDANEIRTWARENGHNVNDRGRISAEIREAYNAAH</sequence>